<dbReference type="GO" id="GO:0046872">
    <property type="term" value="F:metal ion binding"/>
    <property type="evidence" value="ECO:0007669"/>
    <property type="project" value="UniProtKB-KW"/>
</dbReference>
<evidence type="ECO:0000256" key="2">
    <source>
        <dbReference type="ARBA" id="ARBA00022723"/>
    </source>
</evidence>
<dbReference type="SUPFAM" id="SSF56281">
    <property type="entry name" value="Metallo-hydrolase/oxidoreductase"/>
    <property type="match status" value="1"/>
</dbReference>
<keyword evidence="5" id="KW-0269">Exonuclease</keyword>
<dbReference type="SMART" id="SM00849">
    <property type="entry name" value="Lactamase_B"/>
    <property type="match status" value="1"/>
</dbReference>
<proteinExistence type="predicted"/>
<dbReference type="Gene3D" id="3.40.50.10710">
    <property type="entry name" value="Metallo-hydrolase/oxidoreductase"/>
    <property type="match status" value="1"/>
</dbReference>
<dbReference type="Gene3D" id="3.10.20.580">
    <property type="match status" value="1"/>
</dbReference>
<gene>
    <name evidence="8" type="ORF">HJG44_08020</name>
</gene>
<comment type="caution">
    <text evidence="8">The sequence shown here is derived from an EMBL/GenBank/DDBJ whole genome shotgun (WGS) entry which is preliminary data.</text>
</comment>
<dbReference type="InterPro" id="IPR055132">
    <property type="entry name" value="RNase_J_b_CASP"/>
</dbReference>
<dbReference type="InterPro" id="IPR042173">
    <property type="entry name" value="RNase_J_2"/>
</dbReference>
<evidence type="ECO:0000256" key="5">
    <source>
        <dbReference type="ARBA" id="ARBA00022839"/>
    </source>
</evidence>
<dbReference type="Pfam" id="PF22505">
    <property type="entry name" value="RNase_J_b_CASP"/>
    <property type="match status" value="1"/>
</dbReference>
<keyword evidence="2" id="KW-0479">Metal-binding</keyword>
<dbReference type="InterPro" id="IPR041636">
    <property type="entry name" value="RNase_J_C"/>
</dbReference>
<keyword evidence="6" id="KW-0694">RNA-binding</keyword>
<keyword evidence="9" id="KW-1185">Reference proteome</keyword>
<evidence type="ECO:0000256" key="3">
    <source>
        <dbReference type="ARBA" id="ARBA00022801"/>
    </source>
</evidence>
<feature type="domain" description="Metallo-beta-lactamase" evidence="7">
    <location>
        <begin position="2"/>
        <end position="200"/>
    </location>
</feature>
<evidence type="ECO:0000313" key="9">
    <source>
        <dbReference type="Proteomes" id="UP000564885"/>
    </source>
</evidence>
<dbReference type="Pfam" id="PF07521">
    <property type="entry name" value="RMMBL"/>
    <property type="match status" value="1"/>
</dbReference>
<evidence type="ECO:0000256" key="1">
    <source>
        <dbReference type="ARBA" id="ARBA00022722"/>
    </source>
</evidence>
<dbReference type="Gene3D" id="3.60.15.10">
    <property type="entry name" value="Ribonuclease Z/Hydroxyacylglutathione hydrolase-like"/>
    <property type="match status" value="1"/>
</dbReference>
<accession>A0A849I4Q0</accession>
<keyword evidence="3" id="KW-0378">Hydrolase</keyword>
<evidence type="ECO:0000313" key="8">
    <source>
        <dbReference type="EMBL" id="NNM72338.1"/>
    </source>
</evidence>
<dbReference type="InterPro" id="IPR011108">
    <property type="entry name" value="RMMBL"/>
</dbReference>
<dbReference type="AlphaFoldDB" id="A0A849I4Q0"/>
<dbReference type="GO" id="GO:0004527">
    <property type="term" value="F:exonuclease activity"/>
    <property type="evidence" value="ECO:0007669"/>
    <property type="project" value="UniProtKB-KW"/>
</dbReference>
<dbReference type="Pfam" id="PF12706">
    <property type="entry name" value="Lactamase_B_2"/>
    <property type="match status" value="1"/>
</dbReference>
<dbReference type="InterPro" id="IPR001279">
    <property type="entry name" value="Metallo-B-lactamas"/>
</dbReference>
<protein>
    <submittedName>
        <fullName evidence="8">Ribonuclease J</fullName>
    </submittedName>
</protein>
<dbReference type="Proteomes" id="UP000564885">
    <property type="component" value="Unassembled WGS sequence"/>
</dbReference>
<dbReference type="GO" id="GO:0003723">
    <property type="term" value="F:RNA binding"/>
    <property type="evidence" value="ECO:0007669"/>
    <property type="project" value="UniProtKB-KW"/>
</dbReference>
<reference evidence="8 9" key="1">
    <citation type="submission" date="2020-04" db="EMBL/GenBank/DDBJ databases">
        <title>Enterovirga sp. isolate from soil.</title>
        <authorList>
            <person name="Chea S."/>
            <person name="Kim D.-U."/>
        </authorList>
    </citation>
    <scope>NUCLEOTIDE SEQUENCE [LARGE SCALE GENOMIC DNA]</scope>
    <source>
        <strain evidence="8 9">DB1703</strain>
    </source>
</reference>
<sequence>MNAALYGFGPERRRKWILVDCGMGFASEEHMPGVDLMYPDLSFIEARKQDLLGILITHAHEDHIGALVEMWPRLRAPVYATRFAVGLIETRKLNEPGAPKIDLNEIAPGGRLQLGPFSIEYVPVSHSIPESNALAIRTPAGLVVHTGDWKIDPTPYLGGTTEESAFRALGDEGVLALVCDSTNIVRDGVSPSESEVAASLKQLIAGAPHRVAITTFASNVARMRAVAEAAQACGREVVVVGRAMDRVVDVAEECGYLAGLNEFSPPQAYGYLDRSRVVALLTGSQGEPRAALARIAEDEHPDIALSAGDRVIFSSRTIPGNESAVNAIINNLVRRGIEVLTDRTHLVHVSGHPRKGEVARMYEWTRPRIAVPVHGEDLHLGVHADFARRQGVPHVVKARNGTVVKLAPGEPEIVEHVSAGRLYRDGDVIVGQLDKAIPERRKLSFAGIVSVAIAIDERGELAGDPAVEHMGIPERTRSGDTFAELIDDAIAETLNGMPRARRRDSQAVEEAVSRAVRGVVRAHWGKKPACHVLVVEV</sequence>
<evidence type="ECO:0000256" key="6">
    <source>
        <dbReference type="ARBA" id="ARBA00022884"/>
    </source>
</evidence>
<organism evidence="8 9">
    <name type="scientific">Enterovirga aerilata</name>
    <dbReference type="NCBI Taxonomy" id="2730920"/>
    <lineage>
        <taxon>Bacteria</taxon>
        <taxon>Pseudomonadati</taxon>
        <taxon>Pseudomonadota</taxon>
        <taxon>Alphaproteobacteria</taxon>
        <taxon>Hyphomicrobiales</taxon>
        <taxon>Methylobacteriaceae</taxon>
        <taxon>Enterovirga</taxon>
    </lineage>
</organism>
<dbReference type="Pfam" id="PF17770">
    <property type="entry name" value="RNase_J_C"/>
    <property type="match status" value="1"/>
</dbReference>
<dbReference type="EMBL" id="JABEPP010000002">
    <property type="protein sequence ID" value="NNM72338.1"/>
    <property type="molecule type" value="Genomic_DNA"/>
</dbReference>
<evidence type="ECO:0000256" key="4">
    <source>
        <dbReference type="ARBA" id="ARBA00022833"/>
    </source>
</evidence>
<keyword evidence="4" id="KW-0862">Zinc</keyword>
<dbReference type="InterPro" id="IPR036866">
    <property type="entry name" value="RibonucZ/Hydroxyglut_hydro"/>
</dbReference>
<dbReference type="RefSeq" id="WP_171218202.1">
    <property type="nucleotide sequence ID" value="NZ_JABEPP010000002.1"/>
</dbReference>
<dbReference type="PANTHER" id="PTHR43694">
    <property type="entry name" value="RIBONUCLEASE J"/>
    <property type="match status" value="1"/>
</dbReference>
<name>A0A849I4Q0_9HYPH</name>
<dbReference type="CDD" id="cd07714">
    <property type="entry name" value="RNaseJ_MBL-fold"/>
    <property type="match status" value="1"/>
</dbReference>
<evidence type="ECO:0000259" key="7">
    <source>
        <dbReference type="SMART" id="SM00849"/>
    </source>
</evidence>
<keyword evidence="1" id="KW-0540">Nuclease</keyword>
<dbReference type="PANTHER" id="PTHR43694:SF1">
    <property type="entry name" value="RIBONUCLEASE J"/>
    <property type="match status" value="1"/>
</dbReference>